<dbReference type="Proteomes" id="UP000594688">
    <property type="component" value="Chromosome"/>
</dbReference>
<dbReference type="AlphaFoldDB" id="A0A7T0G090"/>
<evidence type="ECO:0000256" key="1">
    <source>
        <dbReference type="ARBA" id="ARBA00022596"/>
    </source>
</evidence>
<sequence length="87" mass="9637">MHEQSLMKDLMEKITSVSANEQNKPVDAVTVRLGALSHISADHFREHFAEASRGTIAENANLKIIVLDDINDPLAQEIILESIEIAE</sequence>
<keyword evidence="2" id="KW-0479">Metal-binding</keyword>
<reference evidence="4 5" key="1">
    <citation type="submission" date="2020-02" db="EMBL/GenBank/DDBJ databases">
        <title>Genomic and physiological characterization of two novel Nitrospinaceae genera.</title>
        <authorList>
            <person name="Mueller A.J."/>
            <person name="Jung M.-Y."/>
            <person name="Strachan C.R."/>
            <person name="Herbold C.W."/>
            <person name="Kirkegaard R.H."/>
            <person name="Daims H."/>
        </authorList>
    </citation>
    <scope>NUCLEOTIDE SEQUENCE [LARGE SCALE GENOMIC DNA]</scope>
    <source>
        <strain evidence="4">EB</strain>
    </source>
</reference>
<dbReference type="Gene3D" id="3.30.2320.50">
    <property type="match status" value="1"/>
</dbReference>
<name>A0A7T0G090_9BACT</name>
<dbReference type="GO" id="GO:0008270">
    <property type="term" value="F:zinc ion binding"/>
    <property type="evidence" value="ECO:0007669"/>
    <property type="project" value="TreeGrafter"/>
</dbReference>
<accession>A0A7T0G090</accession>
<dbReference type="Pfam" id="PF01155">
    <property type="entry name" value="HypA"/>
    <property type="match status" value="1"/>
</dbReference>
<dbReference type="KEGG" id="nli:G3M70_06705"/>
<protein>
    <submittedName>
        <fullName evidence="4">Hydrogenase maturation nickel metallochaperone HypA</fullName>
    </submittedName>
</protein>
<evidence type="ECO:0000313" key="4">
    <source>
        <dbReference type="EMBL" id="QPJ61591.1"/>
    </source>
</evidence>
<organism evidence="4 5">
    <name type="scientific">Candidatus Nitronauta litoralis</name>
    <dbReference type="NCBI Taxonomy" id="2705533"/>
    <lineage>
        <taxon>Bacteria</taxon>
        <taxon>Pseudomonadati</taxon>
        <taxon>Nitrospinota/Tectimicrobiota group</taxon>
        <taxon>Nitrospinota</taxon>
        <taxon>Nitrospinia</taxon>
        <taxon>Nitrospinales</taxon>
        <taxon>Nitrospinaceae</taxon>
        <taxon>Candidatus Nitronauta</taxon>
    </lineage>
</organism>
<dbReference type="GO" id="GO:0051604">
    <property type="term" value="P:protein maturation"/>
    <property type="evidence" value="ECO:0007669"/>
    <property type="project" value="InterPro"/>
</dbReference>
<dbReference type="PANTHER" id="PTHR34535:SF3">
    <property type="entry name" value="HYDROGENASE MATURATION FACTOR HYPA"/>
    <property type="match status" value="1"/>
</dbReference>
<dbReference type="EMBL" id="CP048685">
    <property type="protein sequence ID" value="QPJ61591.1"/>
    <property type="molecule type" value="Genomic_DNA"/>
</dbReference>
<keyword evidence="3" id="KW-0862">Zinc</keyword>
<gene>
    <name evidence="4" type="ORF">G3M70_06705</name>
</gene>
<keyword evidence="1" id="KW-0533">Nickel</keyword>
<evidence type="ECO:0000256" key="3">
    <source>
        <dbReference type="ARBA" id="ARBA00022833"/>
    </source>
</evidence>
<dbReference type="GO" id="GO:0016151">
    <property type="term" value="F:nickel cation binding"/>
    <property type="evidence" value="ECO:0007669"/>
    <property type="project" value="InterPro"/>
</dbReference>
<evidence type="ECO:0000256" key="2">
    <source>
        <dbReference type="ARBA" id="ARBA00022723"/>
    </source>
</evidence>
<proteinExistence type="predicted"/>
<dbReference type="PANTHER" id="PTHR34535">
    <property type="entry name" value="HYDROGENASE MATURATION FACTOR HYPA"/>
    <property type="match status" value="1"/>
</dbReference>
<dbReference type="InterPro" id="IPR000688">
    <property type="entry name" value="HypA/HybF"/>
</dbReference>
<evidence type="ECO:0000313" key="5">
    <source>
        <dbReference type="Proteomes" id="UP000594688"/>
    </source>
</evidence>